<sequence length="238" mass="25945">MALLELEDIRKTYFTGDIALEVLKGISFTVEKGEMVSIMGQSGSGKSTLMNIVGLLDKPTAGTYRIQGRSVDSLGANDMARIRNRSIGFVFQSYHLLKKVTAVENVGLPLFYRQVPRREMLARAEAALAKVDMAERANHKPSEMSGGQAQRVAIARAIVGQPELLLADEPTGALDTRVGDEILALFKQLNREQGITVVIITHDPSVAEACDRRLVVRDGLLIDDEGEFRHRTAVAAAG</sequence>
<evidence type="ECO:0000256" key="3">
    <source>
        <dbReference type="ARBA" id="ARBA00022840"/>
    </source>
</evidence>
<keyword evidence="3 5" id="KW-0067">ATP-binding</keyword>
<reference evidence="6" key="1">
    <citation type="journal article" date="2019" name="Int. J. Syst. Evol. Microbiol.">
        <title>The Global Catalogue of Microorganisms (GCM) 10K type strain sequencing project: providing services to taxonomists for standard genome sequencing and annotation.</title>
        <authorList>
            <consortium name="The Broad Institute Genomics Platform"/>
            <consortium name="The Broad Institute Genome Sequencing Center for Infectious Disease"/>
            <person name="Wu L."/>
            <person name="Ma J."/>
        </authorList>
    </citation>
    <scope>NUCLEOTIDE SEQUENCE [LARGE SCALE GENOMIC DNA]</scope>
    <source>
        <strain evidence="6">KCTC 42964</strain>
    </source>
</reference>
<protein>
    <submittedName>
        <fullName evidence="5">ABC transporter ATP-binding protein</fullName>
    </submittedName>
</protein>
<evidence type="ECO:0000256" key="2">
    <source>
        <dbReference type="ARBA" id="ARBA00022741"/>
    </source>
</evidence>
<dbReference type="InterPro" id="IPR003593">
    <property type="entry name" value="AAA+_ATPase"/>
</dbReference>
<feature type="domain" description="ABC transporter" evidence="4">
    <location>
        <begin position="4"/>
        <end position="236"/>
    </location>
</feature>
<dbReference type="InterPro" id="IPR017871">
    <property type="entry name" value="ABC_transporter-like_CS"/>
</dbReference>
<dbReference type="CDD" id="cd03255">
    <property type="entry name" value="ABC_MJ0796_LolCDE_FtsE"/>
    <property type="match status" value="1"/>
</dbReference>
<gene>
    <name evidence="5" type="ORF">ACFOGJ_26745</name>
</gene>
<evidence type="ECO:0000313" key="6">
    <source>
        <dbReference type="Proteomes" id="UP001595528"/>
    </source>
</evidence>
<keyword evidence="2" id="KW-0547">Nucleotide-binding</keyword>
<dbReference type="InterPro" id="IPR017911">
    <property type="entry name" value="MacB-like_ATP-bd"/>
</dbReference>
<dbReference type="PROSITE" id="PS00211">
    <property type="entry name" value="ABC_TRANSPORTER_1"/>
    <property type="match status" value="1"/>
</dbReference>
<organism evidence="5 6">
    <name type="scientific">Marinibaculum pumilum</name>
    <dbReference type="NCBI Taxonomy" id="1766165"/>
    <lineage>
        <taxon>Bacteria</taxon>
        <taxon>Pseudomonadati</taxon>
        <taxon>Pseudomonadota</taxon>
        <taxon>Alphaproteobacteria</taxon>
        <taxon>Rhodospirillales</taxon>
        <taxon>Rhodospirillaceae</taxon>
        <taxon>Marinibaculum</taxon>
    </lineage>
</organism>
<dbReference type="InterPro" id="IPR027417">
    <property type="entry name" value="P-loop_NTPase"/>
</dbReference>
<dbReference type="SMART" id="SM00382">
    <property type="entry name" value="AAA"/>
    <property type="match status" value="1"/>
</dbReference>
<dbReference type="Pfam" id="PF00005">
    <property type="entry name" value="ABC_tran"/>
    <property type="match status" value="1"/>
</dbReference>
<dbReference type="InterPro" id="IPR015854">
    <property type="entry name" value="ABC_transpr_LolD-like"/>
</dbReference>
<dbReference type="PANTHER" id="PTHR24220">
    <property type="entry name" value="IMPORT ATP-BINDING PROTEIN"/>
    <property type="match status" value="1"/>
</dbReference>
<dbReference type="PROSITE" id="PS50893">
    <property type="entry name" value="ABC_TRANSPORTER_2"/>
    <property type="match status" value="1"/>
</dbReference>
<comment type="caution">
    <text evidence="5">The sequence shown here is derived from an EMBL/GenBank/DDBJ whole genome shotgun (WGS) entry which is preliminary data.</text>
</comment>
<dbReference type="SUPFAM" id="SSF52540">
    <property type="entry name" value="P-loop containing nucleoside triphosphate hydrolases"/>
    <property type="match status" value="1"/>
</dbReference>
<keyword evidence="1" id="KW-0813">Transport</keyword>
<name>A0ABV7L8A2_9PROT</name>
<evidence type="ECO:0000256" key="1">
    <source>
        <dbReference type="ARBA" id="ARBA00022448"/>
    </source>
</evidence>
<keyword evidence="6" id="KW-1185">Reference proteome</keyword>
<evidence type="ECO:0000313" key="5">
    <source>
        <dbReference type="EMBL" id="MFC3230872.1"/>
    </source>
</evidence>
<dbReference type="PANTHER" id="PTHR24220:SF86">
    <property type="entry name" value="ABC TRANSPORTER ABCH.1"/>
    <property type="match status" value="1"/>
</dbReference>
<dbReference type="Gene3D" id="3.40.50.300">
    <property type="entry name" value="P-loop containing nucleotide triphosphate hydrolases"/>
    <property type="match status" value="1"/>
</dbReference>
<dbReference type="RefSeq" id="WP_379906333.1">
    <property type="nucleotide sequence ID" value="NZ_JBHRTR010000050.1"/>
</dbReference>
<dbReference type="EMBL" id="JBHRTR010000050">
    <property type="protein sequence ID" value="MFC3230872.1"/>
    <property type="molecule type" value="Genomic_DNA"/>
</dbReference>
<evidence type="ECO:0000259" key="4">
    <source>
        <dbReference type="PROSITE" id="PS50893"/>
    </source>
</evidence>
<proteinExistence type="predicted"/>
<accession>A0ABV7L8A2</accession>
<dbReference type="GO" id="GO:0005524">
    <property type="term" value="F:ATP binding"/>
    <property type="evidence" value="ECO:0007669"/>
    <property type="project" value="UniProtKB-KW"/>
</dbReference>
<dbReference type="InterPro" id="IPR003439">
    <property type="entry name" value="ABC_transporter-like_ATP-bd"/>
</dbReference>
<dbReference type="Proteomes" id="UP001595528">
    <property type="component" value="Unassembled WGS sequence"/>
</dbReference>